<evidence type="ECO:0000259" key="8">
    <source>
        <dbReference type="PROSITE" id="PS01124"/>
    </source>
</evidence>
<dbReference type="SMART" id="SM00342">
    <property type="entry name" value="HTH_ARAC"/>
    <property type="match status" value="1"/>
</dbReference>
<dbReference type="PANTHER" id="PTHR30532:SF26">
    <property type="entry name" value="IRON(3+)-HYDROXAMATE-BINDING PROTEIN FHUD"/>
    <property type="match status" value="1"/>
</dbReference>
<dbReference type="GO" id="GO:0043565">
    <property type="term" value="F:sequence-specific DNA binding"/>
    <property type="evidence" value="ECO:0007669"/>
    <property type="project" value="InterPro"/>
</dbReference>
<evidence type="ECO:0000256" key="7">
    <source>
        <dbReference type="ARBA" id="ARBA00023163"/>
    </source>
</evidence>
<dbReference type="PANTHER" id="PTHR30532">
    <property type="entry name" value="IRON III DICITRATE-BINDING PERIPLASMIC PROTEIN"/>
    <property type="match status" value="1"/>
</dbReference>
<dbReference type="EMBL" id="FMVM01000003">
    <property type="protein sequence ID" value="SCY26273.1"/>
    <property type="molecule type" value="Genomic_DNA"/>
</dbReference>
<dbReference type="Pfam" id="PF01497">
    <property type="entry name" value="Peripla_BP_2"/>
    <property type="match status" value="1"/>
</dbReference>
<dbReference type="InterPro" id="IPR003313">
    <property type="entry name" value="AraC-bd"/>
</dbReference>
<dbReference type="GO" id="GO:0003700">
    <property type="term" value="F:DNA-binding transcription factor activity"/>
    <property type="evidence" value="ECO:0007669"/>
    <property type="project" value="InterPro"/>
</dbReference>
<evidence type="ECO:0000259" key="9">
    <source>
        <dbReference type="PROSITE" id="PS50983"/>
    </source>
</evidence>
<dbReference type="PROSITE" id="PS00041">
    <property type="entry name" value="HTH_ARAC_FAMILY_1"/>
    <property type="match status" value="1"/>
</dbReference>
<evidence type="ECO:0000256" key="4">
    <source>
        <dbReference type="ARBA" id="ARBA00022729"/>
    </source>
</evidence>
<dbReference type="InterPro" id="IPR037923">
    <property type="entry name" value="HTH-like"/>
</dbReference>
<feature type="domain" description="HTH araC/xylS-type" evidence="8">
    <location>
        <begin position="177"/>
        <end position="275"/>
    </location>
</feature>
<dbReference type="GO" id="GO:0030288">
    <property type="term" value="C:outer membrane-bounded periplasmic space"/>
    <property type="evidence" value="ECO:0007669"/>
    <property type="project" value="TreeGrafter"/>
</dbReference>
<reference evidence="11" key="1">
    <citation type="submission" date="2016-10" db="EMBL/GenBank/DDBJ databases">
        <authorList>
            <person name="Varghese N."/>
            <person name="Submissions S."/>
        </authorList>
    </citation>
    <scope>NUCLEOTIDE SEQUENCE [LARGE SCALE GENOMIC DNA]</scope>
    <source>
        <strain evidence="11">BL9</strain>
    </source>
</reference>
<dbReference type="Pfam" id="PF12833">
    <property type="entry name" value="HTH_18"/>
    <property type="match status" value="1"/>
</dbReference>
<sequence>MKTLDVNQDKLFFSTFMFRLEHLERRIERSNQIMLEVQCDKHIFLICEEGEGHLYIGQEYWPFNAGCIYPISPGEAYQLEHRNSNHLTYTVMAYDAFQLLSGHLKWYSPPLFQQRAQFNDATYESVSRVLVELFASRNYKNDAEYCNLNVGFQRWMERIITRYTTKGTDTNSESRLTRTIQYIDECYRDEITVHKLANMADVHPKLYTTMFRQRTGQKPLDYINHVRIQHAKDWVRKTDEPLRDIASRVGFKDEYYFNRRFRQITGLSPRQYDRSIQQQTLVQDWLGHDVSIPANPERVIYYGDTAGDLRVLDIHLIEDEEYNAGTPINVEKTIRLKPDLIIIDSEDEHQYEQLTRIAPTLAYNSHAPLHERLTRVGDWFGRQKQAKRWLSSYEERTLQMWEKISKIIHLGETASVLTYHRGARLFVMGNIGLAPLLYHPFGFRPVHKVQEALAAGRAYKEISADAVQEYAGDYLFLMLPQEPDARQATEKLIQSPEWRALTAVRQGRVYPLEELAWNSGDAQICDQLLERLPELLGSHLS</sequence>
<evidence type="ECO:0000256" key="2">
    <source>
        <dbReference type="ARBA" id="ARBA00008814"/>
    </source>
</evidence>
<comment type="subcellular location">
    <subcellularLocation>
        <location evidence="1">Cell envelope</location>
    </subcellularLocation>
</comment>
<protein>
    <submittedName>
        <fullName evidence="10">ABC-type Fe3+-hydroxamate transport system, substrate-binding protein</fullName>
    </submittedName>
</protein>
<dbReference type="RefSeq" id="WP_167375652.1">
    <property type="nucleotide sequence ID" value="NZ_FMVM01000003.1"/>
</dbReference>
<gene>
    <name evidence="10" type="ORF">SAMN05720606_103295</name>
</gene>
<organism evidence="10 11">
    <name type="scientific">Paenibacillus polysaccharolyticus</name>
    <dbReference type="NCBI Taxonomy" id="582692"/>
    <lineage>
        <taxon>Bacteria</taxon>
        <taxon>Bacillati</taxon>
        <taxon>Bacillota</taxon>
        <taxon>Bacilli</taxon>
        <taxon>Bacillales</taxon>
        <taxon>Paenibacillaceae</taxon>
        <taxon>Paenibacillus</taxon>
    </lineage>
</organism>
<evidence type="ECO:0000256" key="3">
    <source>
        <dbReference type="ARBA" id="ARBA00022448"/>
    </source>
</evidence>
<keyword evidence="4" id="KW-0732">Signal</keyword>
<dbReference type="SUPFAM" id="SSF53807">
    <property type="entry name" value="Helical backbone' metal receptor"/>
    <property type="match status" value="1"/>
</dbReference>
<dbReference type="InterPro" id="IPR018060">
    <property type="entry name" value="HTH_AraC"/>
</dbReference>
<evidence type="ECO:0000313" key="11">
    <source>
        <dbReference type="Proteomes" id="UP000198538"/>
    </source>
</evidence>
<dbReference type="PROSITE" id="PS01124">
    <property type="entry name" value="HTH_ARAC_FAMILY_2"/>
    <property type="match status" value="1"/>
</dbReference>
<name>A0A1G5EGZ9_9BACL</name>
<dbReference type="SUPFAM" id="SSF51215">
    <property type="entry name" value="Regulatory protein AraC"/>
    <property type="match status" value="1"/>
</dbReference>
<dbReference type="Pfam" id="PF02311">
    <property type="entry name" value="AraC_binding"/>
    <property type="match status" value="1"/>
</dbReference>
<dbReference type="PROSITE" id="PS50983">
    <property type="entry name" value="FE_B12_PBP"/>
    <property type="match status" value="1"/>
</dbReference>
<keyword evidence="11" id="KW-1185">Reference proteome</keyword>
<dbReference type="STRING" id="582692.SAMN05720606_103295"/>
<evidence type="ECO:0000256" key="1">
    <source>
        <dbReference type="ARBA" id="ARBA00004196"/>
    </source>
</evidence>
<dbReference type="Gene3D" id="3.40.50.1980">
    <property type="entry name" value="Nitrogenase molybdenum iron protein domain"/>
    <property type="match status" value="2"/>
</dbReference>
<dbReference type="InterPro" id="IPR018062">
    <property type="entry name" value="HTH_AraC-typ_CS"/>
</dbReference>
<evidence type="ECO:0000256" key="5">
    <source>
        <dbReference type="ARBA" id="ARBA00023015"/>
    </source>
</evidence>
<dbReference type="AlphaFoldDB" id="A0A1G5EGZ9"/>
<accession>A0A1G5EGZ9</accession>
<keyword evidence="6" id="KW-0238">DNA-binding</keyword>
<dbReference type="InterPro" id="IPR009057">
    <property type="entry name" value="Homeodomain-like_sf"/>
</dbReference>
<evidence type="ECO:0000256" key="6">
    <source>
        <dbReference type="ARBA" id="ARBA00023125"/>
    </source>
</evidence>
<evidence type="ECO:0000313" key="10">
    <source>
        <dbReference type="EMBL" id="SCY26273.1"/>
    </source>
</evidence>
<proteinExistence type="inferred from homology"/>
<dbReference type="InterPro" id="IPR002491">
    <property type="entry name" value="ABC_transptr_periplasmic_BD"/>
</dbReference>
<keyword evidence="5" id="KW-0805">Transcription regulation</keyword>
<dbReference type="GO" id="GO:1901678">
    <property type="term" value="P:iron coordination entity transport"/>
    <property type="evidence" value="ECO:0007669"/>
    <property type="project" value="UniProtKB-ARBA"/>
</dbReference>
<comment type="similarity">
    <text evidence="2">Belongs to the bacterial solute-binding protein 8 family.</text>
</comment>
<feature type="domain" description="Fe/B12 periplasmic-binding" evidence="9">
    <location>
        <begin position="279"/>
        <end position="540"/>
    </location>
</feature>
<dbReference type="SUPFAM" id="SSF46689">
    <property type="entry name" value="Homeodomain-like"/>
    <property type="match status" value="2"/>
</dbReference>
<dbReference type="Gene3D" id="1.10.10.60">
    <property type="entry name" value="Homeodomain-like"/>
    <property type="match status" value="2"/>
</dbReference>
<dbReference type="InterPro" id="IPR051313">
    <property type="entry name" value="Bact_iron-sidero_bind"/>
</dbReference>
<dbReference type="Proteomes" id="UP000198538">
    <property type="component" value="Unassembled WGS sequence"/>
</dbReference>
<keyword evidence="3" id="KW-0813">Transport</keyword>
<keyword evidence="7" id="KW-0804">Transcription</keyword>